<dbReference type="EMBL" id="BGPR01048500">
    <property type="protein sequence ID" value="GBO25505.1"/>
    <property type="molecule type" value="Genomic_DNA"/>
</dbReference>
<name>A0A4Y2VMH0_ARAVE</name>
<gene>
    <name evidence="2" type="ORF">AVEN_113060_1</name>
    <name evidence="1" type="ORF">AVEN_236932_1</name>
</gene>
<organism evidence="1 3">
    <name type="scientific">Araneus ventricosus</name>
    <name type="common">Orbweaver spider</name>
    <name type="synonym">Epeira ventricosa</name>
    <dbReference type="NCBI Taxonomy" id="182803"/>
    <lineage>
        <taxon>Eukaryota</taxon>
        <taxon>Metazoa</taxon>
        <taxon>Ecdysozoa</taxon>
        <taxon>Arthropoda</taxon>
        <taxon>Chelicerata</taxon>
        <taxon>Arachnida</taxon>
        <taxon>Araneae</taxon>
        <taxon>Araneomorphae</taxon>
        <taxon>Entelegynae</taxon>
        <taxon>Araneoidea</taxon>
        <taxon>Araneidae</taxon>
        <taxon>Araneus</taxon>
    </lineage>
</organism>
<comment type="caution">
    <text evidence="1">The sequence shown here is derived from an EMBL/GenBank/DDBJ whole genome shotgun (WGS) entry which is preliminary data.</text>
</comment>
<evidence type="ECO:0000313" key="2">
    <source>
        <dbReference type="EMBL" id="GBO25505.1"/>
    </source>
</evidence>
<accession>A0A4Y2VMH0</accession>
<dbReference type="AlphaFoldDB" id="A0A4Y2VMH0"/>
<dbReference type="EMBL" id="BGPR01048499">
    <property type="protein sequence ID" value="GBO25504.1"/>
    <property type="molecule type" value="Genomic_DNA"/>
</dbReference>
<proteinExistence type="predicted"/>
<evidence type="ECO:0000313" key="3">
    <source>
        <dbReference type="Proteomes" id="UP000499080"/>
    </source>
</evidence>
<sequence>MSVGDRTGRLSTCHLPEVVPCPLNRYGHLARGHGAAFCHLSESSLDLSGILYHANCIRPISSQRLHLIEQSPVDKQVLGINDAVSILVHVHPSDPIGNETRQTR</sequence>
<keyword evidence="3" id="KW-1185">Reference proteome</keyword>
<evidence type="ECO:0000313" key="1">
    <source>
        <dbReference type="EMBL" id="GBO25504.1"/>
    </source>
</evidence>
<dbReference type="Proteomes" id="UP000499080">
    <property type="component" value="Unassembled WGS sequence"/>
</dbReference>
<protein>
    <submittedName>
        <fullName evidence="1">Uncharacterized protein</fullName>
    </submittedName>
</protein>
<reference evidence="1 3" key="1">
    <citation type="journal article" date="2019" name="Sci. Rep.">
        <title>Orb-weaving spider Araneus ventricosus genome elucidates the spidroin gene catalogue.</title>
        <authorList>
            <person name="Kono N."/>
            <person name="Nakamura H."/>
            <person name="Ohtoshi R."/>
            <person name="Moran D.A.P."/>
            <person name="Shinohara A."/>
            <person name="Yoshida Y."/>
            <person name="Fujiwara M."/>
            <person name="Mori M."/>
            <person name="Tomita M."/>
            <person name="Arakawa K."/>
        </authorList>
    </citation>
    <scope>NUCLEOTIDE SEQUENCE [LARGE SCALE GENOMIC DNA]</scope>
</reference>